<name>A0A507QY88_MONPU</name>
<organism evidence="2 3">
    <name type="scientific">Monascus purpureus</name>
    <name type="common">Red mold</name>
    <name type="synonym">Monascus anka</name>
    <dbReference type="NCBI Taxonomy" id="5098"/>
    <lineage>
        <taxon>Eukaryota</taxon>
        <taxon>Fungi</taxon>
        <taxon>Dikarya</taxon>
        <taxon>Ascomycota</taxon>
        <taxon>Pezizomycotina</taxon>
        <taxon>Eurotiomycetes</taxon>
        <taxon>Eurotiomycetidae</taxon>
        <taxon>Eurotiales</taxon>
        <taxon>Aspergillaceae</taxon>
        <taxon>Monascus</taxon>
    </lineage>
</organism>
<dbReference type="InterPro" id="IPR036259">
    <property type="entry name" value="MFS_trans_sf"/>
</dbReference>
<evidence type="ECO:0000313" key="3">
    <source>
        <dbReference type="Proteomes" id="UP000319663"/>
    </source>
</evidence>
<sequence>MAHIEKPENGKEEFYATSGELEAAGDGSHFSWNFALTSNLGALMCCSFTSTWILGTPSSVIRHITTSFPEDANISIWIAASVTVGNCVLQGFTRDLSDQFSLKLPLPTGMPIGLAGSLIAGRALSMGMVIGGQVLNSIGLILGYLAILHRRKLFPSTNALLSSPLWISLPASLTWSAQLFLELSSNTTWAE</sequence>
<reference evidence="2 3" key="1">
    <citation type="submission" date="2019-06" db="EMBL/GenBank/DDBJ databases">
        <title>Wine fermentation using esterase from Monascus purpureus.</title>
        <authorList>
            <person name="Geng C."/>
            <person name="Zhang Y."/>
        </authorList>
    </citation>
    <scope>NUCLEOTIDE SEQUENCE [LARGE SCALE GENOMIC DNA]</scope>
    <source>
        <strain evidence="2">HQ1</strain>
    </source>
</reference>
<dbReference type="Proteomes" id="UP000319663">
    <property type="component" value="Unassembled WGS sequence"/>
</dbReference>
<evidence type="ECO:0000256" key="1">
    <source>
        <dbReference type="SAM" id="Phobius"/>
    </source>
</evidence>
<evidence type="ECO:0000313" key="2">
    <source>
        <dbReference type="EMBL" id="TQB72678.1"/>
    </source>
</evidence>
<keyword evidence="3" id="KW-1185">Reference proteome</keyword>
<accession>A0A507QY88</accession>
<feature type="transmembrane region" description="Helical" evidence="1">
    <location>
        <begin position="34"/>
        <end position="54"/>
    </location>
</feature>
<proteinExistence type="predicted"/>
<keyword evidence="1" id="KW-1133">Transmembrane helix</keyword>
<feature type="transmembrane region" description="Helical" evidence="1">
    <location>
        <begin position="74"/>
        <end position="92"/>
    </location>
</feature>
<dbReference type="Gene3D" id="1.20.1250.20">
    <property type="entry name" value="MFS general substrate transporter like domains"/>
    <property type="match status" value="1"/>
</dbReference>
<feature type="transmembrane region" description="Helical" evidence="1">
    <location>
        <begin position="130"/>
        <end position="147"/>
    </location>
</feature>
<dbReference type="AlphaFoldDB" id="A0A507QY88"/>
<dbReference type="SUPFAM" id="SSF103473">
    <property type="entry name" value="MFS general substrate transporter"/>
    <property type="match status" value="1"/>
</dbReference>
<protein>
    <submittedName>
        <fullName evidence="2">Uncharacterized protein</fullName>
    </submittedName>
</protein>
<keyword evidence="1" id="KW-0472">Membrane</keyword>
<keyword evidence="1" id="KW-0812">Transmembrane</keyword>
<dbReference type="EMBL" id="VIFY01000059">
    <property type="protein sequence ID" value="TQB72678.1"/>
    <property type="molecule type" value="Genomic_DNA"/>
</dbReference>
<gene>
    <name evidence="2" type="ORF">MPDQ_006543</name>
</gene>
<comment type="caution">
    <text evidence="2">The sequence shown here is derived from an EMBL/GenBank/DDBJ whole genome shotgun (WGS) entry which is preliminary data.</text>
</comment>